<dbReference type="SUPFAM" id="SSF53300">
    <property type="entry name" value="vWA-like"/>
    <property type="match status" value="1"/>
</dbReference>
<name>A0A1H4FJE8_9RHOB</name>
<sequence>MIGFDHPAALALAALAALPFLRPLLRRPPFPALALLPRDPASRALSWALRGAGALAFALLALGLAGPHLPGGHVERVGVGASLVLLIDRSSSMDNSFAGRAPGGGEESKSAAARRILLDFIDRRGDDRIGVAEFSTAPLMALPMTDSRNAVRAAVAAIDEPGLSQTDVGRGLAMALGMLDAASETGSRAVLLVSDGAAVIAPEVQETLRAEAARRATNIYWLYLRTEGAKGIFEPPAPGEIDSPQLRPERHLHLFLQRLGAPYRAFEAEDAAAVERAVAEIDRLEARPILTRAATPRRDLAPWCWGVAALCAALLALARLAERPFAECAPAAPVRAPGATLGGAR</sequence>
<evidence type="ECO:0000313" key="3">
    <source>
        <dbReference type="Proteomes" id="UP000198703"/>
    </source>
</evidence>
<evidence type="ECO:0000313" key="2">
    <source>
        <dbReference type="EMBL" id="SEA96622.1"/>
    </source>
</evidence>
<gene>
    <name evidence="2" type="ORF">SAMN05444370_12233</name>
</gene>
<organism evidence="2 3">
    <name type="scientific">Rubrimonas cliftonensis</name>
    <dbReference type="NCBI Taxonomy" id="89524"/>
    <lineage>
        <taxon>Bacteria</taxon>
        <taxon>Pseudomonadati</taxon>
        <taxon>Pseudomonadota</taxon>
        <taxon>Alphaproteobacteria</taxon>
        <taxon>Rhodobacterales</taxon>
        <taxon>Paracoccaceae</taxon>
        <taxon>Rubrimonas</taxon>
    </lineage>
</organism>
<evidence type="ECO:0000259" key="1">
    <source>
        <dbReference type="PROSITE" id="PS50234"/>
    </source>
</evidence>
<keyword evidence="3" id="KW-1185">Reference proteome</keyword>
<dbReference type="InterPro" id="IPR002035">
    <property type="entry name" value="VWF_A"/>
</dbReference>
<dbReference type="PROSITE" id="PS50234">
    <property type="entry name" value="VWFA"/>
    <property type="match status" value="1"/>
</dbReference>
<accession>A0A1H4FJE8</accession>
<dbReference type="EMBL" id="FNQM01000022">
    <property type="protein sequence ID" value="SEA96622.1"/>
    <property type="molecule type" value="Genomic_DNA"/>
</dbReference>
<dbReference type="Pfam" id="PF13519">
    <property type="entry name" value="VWA_2"/>
    <property type="match status" value="1"/>
</dbReference>
<dbReference type="InterPro" id="IPR036465">
    <property type="entry name" value="vWFA_dom_sf"/>
</dbReference>
<protein>
    <submittedName>
        <fullName evidence="2">MxaC protein</fullName>
    </submittedName>
</protein>
<dbReference type="Proteomes" id="UP000198703">
    <property type="component" value="Unassembled WGS sequence"/>
</dbReference>
<dbReference type="STRING" id="89524.SAMN05444370_12233"/>
<dbReference type="SMART" id="SM00327">
    <property type="entry name" value="VWA"/>
    <property type="match status" value="1"/>
</dbReference>
<dbReference type="Gene3D" id="3.40.50.410">
    <property type="entry name" value="von Willebrand factor, type A domain"/>
    <property type="match status" value="1"/>
</dbReference>
<reference evidence="2 3" key="1">
    <citation type="submission" date="2016-10" db="EMBL/GenBank/DDBJ databases">
        <authorList>
            <person name="de Groot N.N."/>
        </authorList>
    </citation>
    <scope>NUCLEOTIDE SEQUENCE [LARGE SCALE GENOMIC DNA]</scope>
    <source>
        <strain evidence="2 3">DSM 15345</strain>
    </source>
</reference>
<dbReference type="CDD" id="cd00198">
    <property type="entry name" value="vWFA"/>
    <property type="match status" value="1"/>
</dbReference>
<dbReference type="AlphaFoldDB" id="A0A1H4FJE8"/>
<proteinExistence type="predicted"/>
<dbReference type="RefSeq" id="WP_245731139.1">
    <property type="nucleotide sequence ID" value="NZ_FNQM01000022.1"/>
</dbReference>
<feature type="domain" description="VWFA" evidence="1">
    <location>
        <begin position="82"/>
        <end position="281"/>
    </location>
</feature>